<dbReference type="AlphaFoldDB" id="D9PN89"/>
<name>D9PN89_9ZZZZ</name>
<protein>
    <submittedName>
        <fullName evidence="1">Uncharacterized protein</fullName>
    </submittedName>
</protein>
<gene>
    <name evidence="1" type="ORF">LDC_3018</name>
</gene>
<accession>D9PN89</accession>
<comment type="caution">
    <text evidence="1">The sequence shown here is derived from an EMBL/GenBank/DDBJ whole genome shotgun (WGS) entry which is preliminary data.</text>
</comment>
<evidence type="ECO:0000313" key="1">
    <source>
        <dbReference type="EMBL" id="EFK94970.1"/>
    </source>
</evidence>
<reference evidence="1" key="1">
    <citation type="submission" date="2010-07" db="EMBL/GenBank/DDBJ databases">
        <authorList>
            <consortium name="CONSOLIDER consortium CSD2007-00005"/>
            <person name="Guazzaroni M.-E."/>
            <person name="Richter M."/>
            <person name="Garcia-Salamanca A."/>
            <person name="Yarza P."/>
            <person name="Ferrer M."/>
        </authorList>
    </citation>
    <scope>NUCLEOTIDE SEQUENCE</scope>
</reference>
<organism evidence="1">
    <name type="scientific">sediment metagenome</name>
    <dbReference type="NCBI Taxonomy" id="749907"/>
    <lineage>
        <taxon>unclassified sequences</taxon>
        <taxon>metagenomes</taxon>
        <taxon>ecological metagenomes</taxon>
    </lineage>
</organism>
<reference evidence="1" key="2">
    <citation type="journal article" date="2011" name="Microb. Ecol.">
        <title>Taxonomic and Functional Metagenomic Profiling of the Microbial Community in the Anoxic Sediment of a Sub-saline Shallow Lake (Laguna de Carrizo, Central Spain).</title>
        <authorList>
            <person name="Ferrer M."/>
            <person name="Guazzaroni M.E."/>
            <person name="Richter M."/>
            <person name="Garcia-Salamanca A."/>
            <person name="Yarza P."/>
            <person name="Suarez-Suarez A."/>
            <person name="Solano J."/>
            <person name="Alcaide M."/>
            <person name="van Dillewijn P."/>
            <person name="Molina-Henares M.A."/>
            <person name="Lopez-Cortes N."/>
            <person name="Al-Ramahi Y."/>
            <person name="Guerrero C."/>
            <person name="Acosta A."/>
            <person name="de Eugenio L.I."/>
            <person name="Martinez V."/>
            <person name="Marques S."/>
            <person name="Rojo F."/>
            <person name="Santero E."/>
            <person name="Genilloud O."/>
            <person name="Perez-Perez J."/>
            <person name="Rossello-Mora R."/>
            <person name="Ramos J.L."/>
        </authorList>
    </citation>
    <scope>NUCLEOTIDE SEQUENCE</scope>
</reference>
<dbReference type="EMBL" id="ADZX01000932">
    <property type="protein sequence ID" value="EFK94970.1"/>
    <property type="molecule type" value="Genomic_DNA"/>
</dbReference>
<proteinExistence type="predicted"/>
<sequence length="53" mass="5828">MPDDDDIGIHRLDITCCVDQGFTLGRRTGGRGDIERVGTHPLGGYLERRSRSG</sequence>